<reference evidence="1" key="1">
    <citation type="submission" date="2022-04" db="EMBL/GenBank/DDBJ databases">
        <title>Jade perch genome.</title>
        <authorList>
            <person name="Chao B."/>
        </authorList>
    </citation>
    <scope>NUCLEOTIDE SEQUENCE</scope>
    <source>
        <strain evidence="1">CB-2022</strain>
    </source>
</reference>
<gene>
    <name evidence="1" type="ORF">L3Q82_010920</name>
</gene>
<feature type="non-terminal residue" evidence="1">
    <location>
        <position position="1"/>
    </location>
</feature>
<evidence type="ECO:0000313" key="1">
    <source>
        <dbReference type="EMBL" id="KAI3364091.1"/>
    </source>
</evidence>
<evidence type="ECO:0000313" key="2">
    <source>
        <dbReference type="Proteomes" id="UP000831701"/>
    </source>
</evidence>
<keyword evidence="2" id="KW-1185">Reference proteome</keyword>
<organism evidence="1 2">
    <name type="scientific">Scortum barcoo</name>
    <name type="common">barcoo grunter</name>
    <dbReference type="NCBI Taxonomy" id="214431"/>
    <lineage>
        <taxon>Eukaryota</taxon>
        <taxon>Metazoa</taxon>
        <taxon>Chordata</taxon>
        <taxon>Craniata</taxon>
        <taxon>Vertebrata</taxon>
        <taxon>Euteleostomi</taxon>
        <taxon>Actinopterygii</taxon>
        <taxon>Neopterygii</taxon>
        <taxon>Teleostei</taxon>
        <taxon>Neoteleostei</taxon>
        <taxon>Acanthomorphata</taxon>
        <taxon>Eupercaria</taxon>
        <taxon>Centrarchiformes</taxon>
        <taxon>Terapontoidei</taxon>
        <taxon>Terapontidae</taxon>
        <taxon>Scortum</taxon>
    </lineage>
</organism>
<comment type="caution">
    <text evidence="1">The sequence shown here is derived from an EMBL/GenBank/DDBJ whole genome shotgun (WGS) entry which is preliminary data.</text>
</comment>
<protein>
    <submittedName>
        <fullName evidence="1">Uncharacterized protein</fullName>
    </submittedName>
</protein>
<accession>A0ACB8W879</accession>
<sequence length="803" mass="90980">SFGVNTYSNFHVCSDSSSLSSTHFVTVLNWKRFYVKSLFSLAPDGRKAVQRRTFTRWMNVFLQRRDPPVEVHDLFTDIQDGRVLMALLEELSGCKLLYRFRSLSHRIFRLNNISKALAFLDDRHVKLLGIDAPGIADGIPSVVLGLIWNIILYFQVKKVTGGLQRHFSSSLSSLSACSYPSPSDLTPQLDDYSCNTLPSKGRKAAKEYHGKAIKTLLRWVQRCTSKFGVEVHDFGKSWRSGLAFLAMVKSINPSLVDLRKSLSREPRENAQLAFVIAQQSLDIPPLLDPEDVTCTSPDEQSIITYVSMFLGHCSGIDGNCTTDTELPDIPNFGSLESVSLGETLADNPKALAMLKGFEKSSEQLLWKRWARTPSGRHRVTSLHTNGAATPELSSSCGDIFSSCRSQSFTEQPVGSAAASAFSKKKSRSRSLLQPPSPLDAGVVSQEIQSWMEKDLDQGLSKPRVEESHFSLSSEEGIYSLSALDSDEEDAYNYILDLNKEVFQPYNQLKRQVPRVEEETAEEIFLHGQQNEESKHLEVHETLNGDGHKHQEGSFAQNVESEVRAQSVVHRKFDWDKNESSSREIANISAVFDIKPEEEGRSRREHEDGTVFRGQSKVEGNYRDEEGKMEKTENTRLVAHGCDKIEALVDETKKTTFFEVADWKKEPEGQLFEKCGRVSEKRVEEKEDEEVSLTTHVEGQHRKLEKEEEAEDSVKKKERGNENRLIDDEIRGATRINTEEENDRIDNITKIEDLTLKDEEKDGDEAMNSMYYKDVRTVEVKDRERIRRCKLDDKQATTVDLPDE</sequence>
<dbReference type="EMBL" id="CM041543">
    <property type="protein sequence ID" value="KAI3364091.1"/>
    <property type="molecule type" value="Genomic_DNA"/>
</dbReference>
<proteinExistence type="predicted"/>
<dbReference type="Proteomes" id="UP000831701">
    <property type="component" value="Chromosome 13"/>
</dbReference>
<name>A0ACB8W879_9TELE</name>